<evidence type="ECO:0000259" key="3">
    <source>
        <dbReference type="Pfam" id="PF03732"/>
    </source>
</evidence>
<feature type="compositionally biased region" description="Pro residues" evidence="2">
    <location>
        <begin position="185"/>
        <end position="199"/>
    </location>
</feature>
<dbReference type="InterPro" id="IPR005162">
    <property type="entry name" value="Retrotrans_gag_dom"/>
</dbReference>
<feature type="compositionally biased region" description="Polar residues" evidence="2">
    <location>
        <begin position="115"/>
        <end position="127"/>
    </location>
</feature>
<evidence type="ECO:0000256" key="1">
    <source>
        <dbReference type="SAM" id="Coils"/>
    </source>
</evidence>
<evidence type="ECO:0000256" key="2">
    <source>
        <dbReference type="SAM" id="MobiDB-lite"/>
    </source>
</evidence>
<dbReference type="AlphaFoldDB" id="A0A8H5GTZ6"/>
<dbReference type="OrthoDB" id="2272314at2759"/>
<name>A0A8H5GTZ6_9AGAR</name>
<organism evidence="4 5">
    <name type="scientific">Tetrapyrgos nigripes</name>
    <dbReference type="NCBI Taxonomy" id="182062"/>
    <lineage>
        <taxon>Eukaryota</taxon>
        <taxon>Fungi</taxon>
        <taxon>Dikarya</taxon>
        <taxon>Basidiomycota</taxon>
        <taxon>Agaricomycotina</taxon>
        <taxon>Agaricomycetes</taxon>
        <taxon>Agaricomycetidae</taxon>
        <taxon>Agaricales</taxon>
        <taxon>Marasmiineae</taxon>
        <taxon>Marasmiaceae</taxon>
        <taxon>Tetrapyrgos</taxon>
    </lineage>
</organism>
<comment type="caution">
    <text evidence="4">The sequence shown here is derived from an EMBL/GenBank/DDBJ whole genome shotgun (WGS) entry which is preliminary data.</text>
</comment>
<dbReference type="Proteomes" id="UP000559256">
    <property type="component" value="Unassembled WGS sequence"/>
</dbReference>
<feature type="compositionally biased region" description="Basic residues" evidence="2">
    <location>
        <begin position="161"/>
        <end position="171"/>
    </location>
</feature>
<feature type="region of interest" description="Disordered" evidence="2">
    <location>
        <begin position="147"/>
        <end position="223"/>
    </location>
</feature>
<dbReference type="PANTHER" id="PTHR45786">
    <property type="entry name" value="DNA BINDING PROTEIN-LIKE"/>
    <property type="match status" value="1"/>
</dbReference>
<feature type="coiled-coil region" evidence="1">
    <location>
        <begin position="603"/>
        <end position="630"/>
    </location>
</feature>
<feature type="domain" description="Retrotransposon gag" evidence="3">
    <location>
        <begin position="688"/>
        <end position="785"/>
    </location>
</feature>
<protein>
    <recommendedName>
        <fullName evidence="3">Retrotransposon gag domain-containing protein</fullName>
    </recommendedName>
</protein>
<feature type="region of interest" description="Disordered" evidence="2">
    <location>
        <begin position="1"/>
        <end position="35"/>
    </location>
</feature>
<gene>
    <name evidence="4" type="ORF">D9758_004158</name>
</gene>
<evidence type="ECO:0000313" key="5">
    <source>
        <dbReference type="Proteomes" id="UP000559256"/>
    </source>
</evidence>
<dbReference type="EMBL" id="JAACJM010000009">
    <property type="protein sequence ID" value="KAF5371193.1"/>
    <property type="molecule type" value="Genomic_DNA"/>
</dbReference>
<keyword evidence="1" id="KW-0175">Coiled coil</keyword>
<sequence length="799" mass="88795">MVLRETSPNTPQGAFSMETPPNTPQRHRNAQRERERNACVMDSPEVRHVPQHDMVPVPFNLNQGPAQPYNPAQEDPFQVVNYGGNQYQLTQGIAAQLQNLPPMPGPSRAGRRPHQQNPLAGPSNATADRQNYADRFQNLPANLHNQLANLPTHPLPLPGRGRPHGRGRGRGRGQAQGTAHIEDPLMPPAPQHEPQPGPEPEGNIDDPALFEPPVDPSQEFEEIPESPIDQLPLALRPIIEEEDYDQYFMGGFTEVRPKCKALHWDCEKLTKSTIHELKFGSCCLQGKVVLPKLQKPPPELQKLYDGTSHDYKHFLDNICSYNAAFAFVSLGLKTNSQNDPEMPTSGARYYKIKGELWHSMGSLLPETGQNPVYAQLYIVAPQDAIQQRLENNANRGTLYFYIYKPRPDTWFPILTSSSLGPGTTATMSGRYAAPSSVSDSSVSASPPLPPMPLLCVDWLHGLDLTDQKHVSFDIDSYLENGEELYNNCQQQPCPHAHQSIPQVRYYSWEGEHSIILPSNPALLRSHFLRFAFSHLPFFGPVSSTSTVPSPDITHTPLPLSAPPSAIPTTRPSPTLIPNPSPLPVSPAPLSPIASPITDIDMSSATLENLLQALVNNQNQLQQAITNLVNRPTHESSDKTAKPAPFKGEPAKLDLFLSLFILWAGEQKRLKLDSGKLDPRKCIAEALLMMEGPAAEWAAEYARHISRVRADEAGAVFPWEGNWDNFTHTLKVRFGVANEQQLAKNKLEALKQGDKTVAEFSQIFKMWAEKTGFSDQDLQYKFRKRLHKDLKCGARTEGGP</sequence>
<proteinExistence type="predicted"/>
<accession>A0A8H5GTZ6</accession>
<evidence type="ECO:0000313" key="4">
    <source>
        <dbReference type="EMBL" id="KAF5371193.1"/>
    </source>
</evidence>
<dbReference type="PANTHER" id="PTHR45786:SF74">
    <property type="entry name" value="ATP-DEPENDENT DNA HELICASE"/>
    <property type="match status" value="1"/>
</dbReference>
<reference evidence="4 5" key="1">
    <citation type="journal article" date="2020" name="ISME J.">
        <title>Uncovering the hidden diversity of litter-decomposition mechanisms in mushroom-forming fungi.</title>
        <authorList>
            <person name="Floudas D."/>
            <person name="Bentzer J."/>
            <person name="Ahren D."/>
            <person name="Johansson T."/>
            <person name="Persson P."/>
            <person name="Tunlid A."/>
        </authorList>
    </citation>
    <scope>NUCLEOTIDE SEQUENCE [LARGE SCALE GENOMIC DNA]</scope>
    <source>
        <strain evidence="4 5">CBS 291.85</strain>
    </source>
</reference>
<dbReference type="Pfam" id="PF03732">
    <property type="entry name" value="Retrotrans_gag"/>
    <property type="match status" value="1"/>
</dbReference>
<feature type="region of interest" description="Disordered" evidence="2">
    <location>
        <begin position="98"/>
        <end position="127"/>
    </location>
</feature>
<feature type="compositionally biased region" description="Polar residues" evidence="2">
    <location>
        <begin position="1"/>
        <end position="13"/>
    </location>
</feature>
<keyword evidence="5" id="KW-1185">Reference proteome</keyword>